<sequence length="240" mass="27062">SSNCKTGSLCVYVSATAIIEASGLRFLVFNNFRRCVGANQFVLQLHDRATNTDINSCGRQRCLHCSHYCCFVLVVSTRNRLITPTFLDYQETLSCRIFRQDRRFTQNYNYHRSIAICPELANQCGVEEEQARLTSSCSIVLLPPSIMNSVPDDEEQQNARNTVIALASSSGREENIPERLGALRRHQTNNLSGTIFVEHMTERQLQSDRQCVQISPQPSFLEDVIVLDGTEPPPPYDDLG</sequence>
<protein>
    <submittedName>
        <fullName evidence="2">Uncharacterized protein LOC106468084</fullName>
    </submittedName>
</protein>
<dbReference type="Proteomes" id="UP000694941">
    <property type="component" value="Unplaced"/>
</dbReference>
<feature type="non-terminal residue" evidence="2">
    <location>
        <position position="1"/>
    </location>
</feature>
<evidence type="ECO:0000313" key="2">
    <source>
        <dbReference type="RefSeq" id="XP_022252095.1"/>
    </source>
</evidence>
<keyword evidence="1" id="KW-1185">Reference proteome</keyword>
<accession>A0ABM1T889</accession>
<dbReference type="GeneID" id="106468084"/>
<proteinExistence type="predicted"/>
<name>A0ABM1T889_LIMPO</name>
<evidence type="ECO:0000313" key="1">
    <source>
        <dbReference type="Proteomes" id="UP000694941"/>
    </source>
</evidence>
<organism evidence="1 2">
    <name type="scientific">Limulus polyphemus</name>
    <name type="common">Atlantic horseshoe crab</name>
    <dbReference type="NCBI Taxonomy" id="6850"/>
    <lineage>
        <taxon>Eukaryota</taxon>
        <taxon>Metazoa</taxon>
        <taxon>Ecdysozoa</taxon>
        <taxon>Arthropoda</taxon>
        <taxon>Chelicerata</taxon>
        <taxon>Merostomata</taxon>
        <taxon>Xiphosura</taxon>
        <taxon>Limulidae</taxon>
        <taxon>Limulus</taxon>
    </lineage>
</organism>
<dbReference type="RefSeq" id="XP_022252095.1">
    <property type="nucleotide sequence ID" value="XM_022396387.1"/>
</dbReference>
<reference evidence="2" key="1">
    <citation type="submission" date="2025-08" db="UniProtKB">
        <authorList>
            <consortium name="RefSeq"/>
        </authorList>
    </citation>
    <scope>IDENTIFICATION</scope>
    <source>
        <tissue evidence="2">Muscle</tissue>
    </source>
</reference>
<gene>
    <name evidence="2" type="primary">LOC106468084</name>
</gene>